<reference evidence="2 3" key="1">
    <citation type="submission" date="2018-09" db="EMBL/GenBank/DDBJ databases">
        <title>Murine metabolic-syndrome-specific gut microbial biobank.</title>
        <authorList>
            <person name="Liu C."/>
        </authorList>
    </citation>
    <scope>NUCLEOTIDE SEQUENCE [LARGE SCALE GENOMIC DNA]</scope>
    <source>
        <strain evidence="2 3">0.1xD8-82</strain>
    </source>
</reference>
<name>A0A3A9AFX8_9FIRM</name>
<dbReference type="OrthoDB" id="2065144at2"/>
<protein>
    <recommendedName>
        <fullName evidence="1">Cyanophage baseplate Pam3 plug gp18 domain-containing protein</fullName>
    </recommendedName>
</protein>
<dbReference type="InterPro" id="IPR054252">
    <property type="entry name" value="Pam3_gp18"/>
</dbReference>
<proteinExistence type="predicted"/>
<sequence>MEYIQVPDMNDSFSRVILCQKEYLIRFLYNGEHDYWSFGVYDTGKNILLQHRKIVPVAPLTHFDVSVHIPQGIFGCFTNLKHVGRKDFANGNVEFAFIPWEDLEVWRKENEIIR</sequence>
<evidence type="ECO:0000313" key="3">
    <source>
        <dbReference type="Proteomes" id="UP000280696"/>
    </source>
</evidence>
<evidence type="ECO:0000259" key="1">
    <source>
        <dbReference type="Pfam" id="PF22479"/>
    </source>
</evidence>
<gene>
    <name evidence="2" type="ORF">D7V94_13425</name>
</gene>
<organism evidence="2 3">
    <name type="scientific">Parablautia intestinalis</name>
    <dbReference type="NCBI Taxonomy" id="2320100"/>
    <lineage>
        <taxon>Bacteria</taxon>
        <taxon>Bacillati</taxon>
        <taxon>Bacillota</taxon>
        <taxon>Clostridia</taxon>
        <taxon>Lachnospirales</taxon>
        <taxon>Lachnospiraceae</taxon>
        <taxon>Parablautia</taxon>
    </lineage>
</organism>
<feature type="domain" description="Cyanophage baseplate Pam3 plug gp18" evidence="1">
    <location>
        <begin position="1"/>
        <end position="94"/>
    </location>
</feature>
<comment type="caution">
    <text evidence="2">The sequence shown here is derived from an EMBL/GenBank/DDBJ whole genome shotgun (WGS) entry which is preliminary data.</text>
</comment>
<keyword evidence="3" id="KW-1185">Reference proteome</keyword>
<dbReference type="EMBL" id="RAYQ01000014">
    <property type="protein sequence ID" value="RKI90540.1"/>
    <property type="molecule type" value="Genomic_DNA"/>
</dbReference>
<dbReference type="Pfam" id="PF22479">
    <property type="entry name" value="Pam3_gp18"/>
    <property type="match status" value="1"/>
</dbReference>
<dbReference type="Proteomes" id="UP000280696">
    <property type="component" value="Unassembled WGS sequence"/>
</dbReference>
<dbReference type="AlphaFoldDB" id="A0A3A9AFX8"/>
<accession>A0A3A9AFX8</accession>
<evidence type="ECO:0000313" key="2">
    <source>
        <dbReference type="EMBL" id="RKI90540.1"/>
    </source>
</evidence>